<reference evidence="2" key="1">
    <citation type="submission" date="2021-03" db="EMBL/GenBank/DDBJ databases">
        <title>Ottowia sp. 27C isolated from the cloaca of a Giant Asian pond turtle (Heosemys grandis).</title>
        <authorList>
            <person name="Spergser J."/>
            <person name="Busse H.-J."/>
        </authorList>
    </citation>
    <scope>NUCLEOTIDE SEQUENCE</scope>
    <source>
        <strain evidence="2">27C</strain>
    </source>
</reference>
<feature type="region of interest" description="Disordered" evidence="1">
    <location>
        <begin position="1"/>
        <end position="39"/>
    </location>
</feature>
<proteinExistence type="predicted"/>
<dbReference type="RefSeq" id="WP_208009240.1">
    <property type="nucleotide sequence ID" value="NZ_CP071796.1"/>
</dbReference>
<keyword evidence="3" id="KW-1185">Reference proteome</keyword>
<dbReference type="AlphaFoldDB" id="A0A975CGS1"/>
<name>A0A975CGS1_9BURK</name>
<evidence type="ECO:0000256" key="1">
    <source>
        <dbReference type="SAM" id="MobiDB-lite"/>
    </source>
</evidence>
<dbReference type="EMBL" id="CP071796">
    <property type="protein sequence ID" value="QTD45492.1"/>
    <property type="molecule type" value="Genomic_DNA"/>
</dbReference>
<feature type="compositionally biased region" description="Low complexity" evidence="1">
    <location>
        <begin position="1"/>
        <end position="13"/>
    </location>
</feature>
<gene>
    <name evidence="2" type="ORF">J1M35_00755</name>
</gene>
<evidence type="ECO:0000313" key="2">
    <source>
        <dbReference type="EMBL" id="QTD45492.1"/>
    </source>
</evidence>
<dbReference type="Proteomes" id="UP000663903">
    <property type="component" value="Chromosome"/>
</dbReference>
<organism evidence="2 3">
    <name type="scientific">Ottowia testudinis</name>
    <dbReference type="NCBI Taxonomy" id="2816950"/>
    <lineage>
        <taxon>Bacteria</taxon>
        <taxon>Pseudomonadati</taxon>
        <taxon>Pseudomonadota</taxon>
        <taxon>Betaproteobacteria</taxon>
        <taxon>Burkholderiales</taxon>
        <taxon>Comamonadaceae</taxon>
        <taxon>Ottowia</taxon>
    </lineage>
</organism>
<protein>
    <submittedName>
        <fullName evidence="2">Uncharacterized protein</fullName>
    </submittedName>
</protein>
<dbReference type="KEGG" id="otd:J1M35_00755"/>
<evidence type="ECO:0000313" key="3">
    <source>
        <dbReference type="Proteomes" id="UP000663903"/>
    </source>
</evidence>
<sequence>MSSFPSLSSLPPGLHVPAAGWDRARPASDGAAPGGSGDAAQVFGFAGDRQAARLLGVPAHSGDGAARLEQRFLDCLFKT</sequence>
<accession>A0A975CGS1</accession>